<dbReference type="AlphaFoldDB" id="A0A916K220"/>
<protein>
    <submittedName>
        <fullName evidence="2">Uncharacterized protein</fullName>
    </submittedName>
</protein>
<proteinExistence type="predicted"/>
<gene>
    <name evidence="2" type="ORF">PAESOLCIP111_03005</name>
</gene>
<feature type="region of interest" description="Disordered" evidence="1">
    <location>
        <begin position="52"/>
        <end position="89"/>
    </location>
</feature>
<dbReference type="EMBL" id="CAJVAS010000011">
    <property type="protein sequence ID" value="CAG7628302.1"/>
    <property type="molecule type" value="Genomic_DNA"/>
</dbReference>
<feature type="compositionally biased region" description="Basic residues" evidence="1">
    <location>
        <begin position="65"/>
        <end position="89"/>
    </location>
</feature>
<sequence>MNRFPMMIRSVNESLDEIITAIDKVNAIYQSAEQMSPIVRQVSKLLADAKAGEAGPVQTNGGRTKAGHVRAVRGKKRKSSSSRGTKRVW</sequence>
<evidence type="ECO:0000313" key="2">
    <source>
        <dbReference type="EMBL" id="CAG7628302.1"/>
    </source>
</evidence>
<organism evidence="2 3">
    <name type="scientific">Paenibacillus solanacearum</name>
    <dbReference type="NCBI Taxonomy" id="2048548"/>
    <lineage>
        <taxon>Bacteria</taxon>
        <taxon>Bacillati</taxon>
        <taxon>Bacillota</taxon>
        <taxon>Bacilli</taxon>
        <taxon>Bacillales</taxon>
        <taxon>Paenibacillaceae</taxon>
        <taxon>Paenibacillus</taxon>
    </lineage>
</organism>
<reference evidence="2" key="1">
    <citation type="submission" date="2021-06" db="EMBL/GenBank/DDBJ databases">
        <authorList>
            <person name="Criscuolo A."/>
        </authorList>
    </citation>
    <scope>NUCLEOTIDE SEQUENCE</scope>
    <source>
        <strain evidence="2">CIP111600</strain>
    </source>
</reference>
<name>A0A916K220_9BACL</name>
<dbReference type="Proteomes" id="UP000693672">
    <property type="component" value="Unassembled WGS sequence"/>
</dbReference>
<dbReference type="RefSeq" id="WP_218092761.1">
    <property type="nucleotide sequence ID" value="NZ_CAJVAS010000011.1"/>
</dbReference>
<keyword evidence="3" id="KW-1185">Reference proteome</keyword>
<evidence type="ECO:0000313" key="3">
    <source>
        <dbReference type="Proteomes" id="UP000693672"/>
    </source>
</evidence>
<comment type="caution">
    <text evidence="2">The sequence shown here is derived from an EMBL/GenBank/DDBJ whole genome shotgun (WGS) entry which is preliminary data.</text>
</comment>
<accession>A0A916K220</accession>
<evidence type="ECO:0000256" key="1">
    <source>
        <dbReference type="SAM" id="MobiDB-lite"/>
    </source>
</evidence>